<evidence type="ECO:0000256" key="1">
    <source>
        <dbReference type="SAM" id="MobiDB-lite"/>
    </source>
</evidence>
<organism evidence="2 3">
    <name type="scientific">Cucumis sativus</name>
    <name type="common">Cucumber</name>
    <dbReference type="NCBI Taxonomy" id="3659"/>
    <lineage>
        <taxon>Eukaryota</taxon>
        <taxon>Viridiplantae</taxon>
        <taxon>Streptophyta</taxon>
        <taxon>Embryophyta</taxon>
        <taxon>Tracheophyta</taxon>
        <taxon>Spermatophyta</taxon>
        <taxon>Magnoliopsida</taxon>
        <taxon>eudicotyledons</taxon>
        <taxon>Gunneridae</taxon>
        <taxon>Pentapetalae</taxon>
        <taxon>rosids</taxon>
        <taxon>fabids</taxon>
        <taxon>Cucurbitales</taxon>
        <taxon>Cucurbitaceae</taxon>
        <taxon>Benincaseae</taxon>
        <taxon>Cucumis</taxon>
    </lineage>
</organism>
<evidence type="ECO:0000313" key="2">
    <source>
        <dbReference type="EMBL" id="KGN58238.1"/>
    </source>
</evidence>
<dbReference type="EMBL" id="CM002924">
    <property type="protein sequence ID" value="KGN58238.1"/>
    <property type="molecule type" value="Genomic_DNA"/>
</dbReference>
<name>A0A0A0L8S2_CUCSA</name>
<feature type="compositionally biased region" description="Polar residues" evidence="1">
    <location>
        <begin position="46"/>
        <end position="56"/>
    </location>
</feature>
<dbReference type="Gramene" id="KGN58238">
    <property type="protein sequence ID" value="KGN58238"/>
    <property type="gene ID" value="Csa_3G597370"/>
</dbReference>
<reference evidence="2 3" key="2">
    <citation type="journal article" date="2009" name="PLoS ONE">
        <title>An integrated genetic and cytogenetic map of the cucumber genome.</title>
        <authorList>
            <person name="Ren Y."/>
            <person name="Zhang Z."/>
            <person name="Liu J."/>
            <person name="Staub J.E."/>
            <person name="Han Y."/>
            <person name="Cheng Z."/>
            <person name="Li X."/>
            <person name="Lu J."/>
            <person name="Miao H."/>
            <person name="Kang H."/>
            <person name="Xie B."/>
            <person name="Gu X."/>
            <person name="Wang X."/>
            <person name="Du Y."/>
            <person name="Jin W."/>
            <person name="Huang S."/>
        </authorList>
    </citation>
    <scope>NUCLEOTIDE SEQUENCE [LARGE SCALE GENOMIC DNA]</scope>
    <source>
        <strain evidence="3">cv. 9930</strain>
    </source>
</reference>
<protein>
    <submittedName>
        <fullName evidence="2">Uncharacterized protein</fullName>
    </submittedName>
</protein>
<accession>A0A0A0L8S2</accession>
<reference evidence="2 3" key="4">
    <citation type="journal article" date="2011" name="BMC Genomics">
        <title>RNA-Seq improves annotation of protein-coding genes in the cucumber genome.</title>
        <authorList>
            <person name="Li Z."/>
            <person name="Zhang Z."/>
            <person name="Yan P."/>
            <person name="Huang S."/>
            <person name="Fei Z."/>
            <person name="Lin K."/>
        </authorList>
    </citation>
    <scope>NUCLEOTIDE SEQUENCE [LARGE SCALE GENOMIC DNA]</scope>
    <source>
        <strain evidence="3">cv. 9930</strain>
    </source>
</reference>
<sequence length="63" mass="6479">MASIKDSGSITGSVRCPECEVSSGSKFEEFGRALTSVVAADESTEDGCSSGQTKSGAYTEHRG</sequence>
<dbReference type="AlphaFoldDB" id="A0A0A0L8S2"/>
<evidence type="ECO:0000313" key="3">
    <source>
        <dbReference type="Proteomes" id="UP000029981"/>
    </source>
</evidence>
<reference evidence="2 3" key="3">
    <citation type="journal article" date="2010" name="BMC Genomics">
        <title>Transcriptome sequencing and comparative analysis of cucumber flowers with different sex types.</title>
        <authorList>
            <person name="Guo S."/>
            <person name="Zheng Y."/>
            <person name="Joung J.G."/>
            <person name="Liu S."/>
            <person name="Zhang Z."/>
            <person name="Crasta O.R."/>
            <person name="Sobral B.W."/>
            <person name="Xu Y."/>
            <person name="Huang S."/>
            <person name="Fei Z."/>
        </authorList>
    </citation>
    <scope>NUCLEOTIDE SEQUENCE [LARGE SCALE GENOMIC DNA]</scope>
    <source>
        <strain evidence="3">cv. 9930</strain>
    </source>
</reference>
<reference evidence="2 3" key="1">
    <citation type="journal article" date="2009" name="Nat. Genet.">
        <title>The genome of the cucumber, Cucumis sativus L.</title>
        <authorList>
            <person name="Huang S."/>
            <person name="Li R."/>
            <person name="Zhang Z."/>
            <person name="Li L."/>
            <person name="Gu X."/>
            <person name="Fan W."/>
            <person name="Lucas W.J."/>
            <person name="Wang X."/>
            <person name="Xie B."/>
            <person name="Ni P."/>
            <person name="Ren Y."/>
            <person name="Zhu H."/>
            <person name="Li J."/>
            <person name="Lin K."/>
            <person name="Jin W."/>
            <person name="Fei Z."/>
            <person name="Li G."/>
            <person name="Staub J."/>
            <person name="Kilian A."/>
            <person name="van der Vossen E.A."/>
            <person name="Wu Y."/>
            <person name="Guo J."/>
            <person name="He J."/>
            <person name="Jia Z."/>
            <person name="Ren Y."/>
            <person name="Tian G."/>
            <person name="Lu Y."/>
            <person name="Ruan J."/>
            <person name="Qian W."/>
            <person name="Wang M."/>
            <person name="Huang Q."/>
            <person name="Li B."/>
            <person name="Xuan Z."/>
            <person name="Cao J."/>
            <person name="Asan"/>
            <person name="Wu Z."/>
            <person name="Zhang J."/>
            <person name="Cai Q."/>
            <person name="Bai Y."/>
            <person name="Zhao B."/>
            <person name="Han Y."/>
            <person name="Li Y."/>
            <person name="Li X."/>
            <person name="Wang S."/>
            <person name="Shi Q."/>
            <person name="Liu S."/>
            <person name="Cho W.K."/>
            <person name="Kim J.Y."/>
            <person name="Xu Y."/>
            <person name="Heller-Uszynska K."/>
            <person name="Miao H."/>
            <person name="Cheng Z."/>
            <person name="Zhang S."/>
            <person name="Wu J."/>
            <person name="Yang Y."/>
            <person name="Kang H."/>
            <person name="Li M."/>
            <person name="Liang H."/>
            <person name="Ren X."/>
            <person name="Shi Z."/>
            <person name="Wen M."/>
            <person name="Jian M."/>
            <person name="Yang H."/>
            <person name="Zhang G."/>
            <person name="Yang Z."/>
            <person name="Chen R."/>
            <person name="Liu S."/>
            <person name="Li J."/>
            <person name="Ma L."/>
            <person name="Liu H."/>
            <person name="Zhou Y."/>
            <person name="Zhao J."/>
            <person name="Fang X."/>
            <person name="Li G."/>
            <person name="Fang L."/>
            <person name="Li Y."/>
            <person name="Liu D."/>
            <person name="Zheng H."/>
            <person name="Zhang Y."/>
            <person name="Qin N."/>
            <person name="Li Z."/>
            <person name="Yang G."/>
            <person name="Yang S."/>
            <person name="Bolund L."/>
            <person name="Kristiansen K."/>
            <person name="Zheng H."/>
            <person name="Li S."/>
            <person name="Zhang X."/>
            <person name="Yang H."/>
            <person name="Wang J."/>
            <person name="Sun R."/>
            <person name="Zhang B."/>
            <person name="Jiang S."/>
            <person name="Wang J."/>
            <person name="Du Y."/>
            <person name="Li S."/>
        </authorList>
    </citation>
    <scope>NUCLEOTIDE SEQUENCE [LARGE SCALE GENOMIC DNA]</scope>
    <source>
        <strain evidence="3">cv. 9930</strain>
    </source>
</reference>
<keyword evidence="3" id="KW-1185">Reference proteome</keyword>
<feature type="region of interest" description="Disordered" evidence="1">
    <location>
        <begin position="41"/>
        <end position="63"/>
    </location>
</feature>
<proteinExistence type="predicted"/>
<dbReference type="Proteomes" id="UP000029981">
    <property type="component" value="Chromosome 3"/>
</dbReference>
<gene>
    <name evidence="2" type="ORF">Csa_3G597370</name>
</gene>